<reference evidence="2 3" key="1">
    <citation type="submission" date="2019-04" db="EMBL/GenBank/DDBJ databases">
        <title>Chromosome genome assembly for Takifugu flavidus.</title>
        <authorList>
            <person name="Xiao S."/>
        </authorList>
    </citation>
    <scope>NUCLEOTIDE SEQUENCE [LARGE SCALE GENOMIC DNA]</scope>
    <source>
        <strain evidence="2">HTHZ2018</strain>
        <tissue evidence="2">Muscle</tissue>
    </source>
</reference>
<proteinExistence type="predicted"/>
<keyword evidence="3" id="KW-1185">Reference proteome</keyword>
<feature type="compositionally biased region" description="Basic and acidic residues" evidence="1">
    <location>
        <begin position="400"/>
        <end position="461"/>
    </location>
</feature>
<dbReference type="Proteomes" id="UP000324091">
    <property type="component" value="Chromosome 17"/>
</dbReference>
<protein>
    <recommendedName>
        <fullName evidence="4">Reverse transcriptase domain-containing protein</fullName>
    </recommendedName>
</protein>
<gene>
    <name evidence="2" type="ORF">D4764_17G0006730</name>
</gene>
<name>A0A5C6NZB6_9TELE</name>
<dbReference type="AlphaFoldDB" id="A0A5C6NZB6"/>
<sequence>MSQEDLRFLDRMNTYVKVQDSHYQLPLPFNGDPKMPNNRLMAEQRAESLKRKFGRNTIFKEEYTLFMNAMLKCGHAELVPKEEEEIQAGIGWYIPHHGVRHPKKGGLRVVFDCSASYQGTSLNSELLKGPNLTNSLIGVLLRFCHGNVAILADVEKMYYQVKIPPDHVDFLRFLWWEDGNTSQPLKEYRMTVHILGATSSASCASYALRRTAEDHKVSFSADAVNNLFVDDLLKSMDTETNAIQLYKELKALCAAGSFNLTKWSSNSRAVLAHIPEDLGEAEEAIVKFCQNQGFSQEMASLRNGRNVSRKSTIFKLDSFLDRGILRVGSRLSRMAMPEEQKHPAILPKRHFISELLLRHIHQQGDPPADGRLGKERGERGGQVEDRIGRRGEEKEEEEGKEERRGGGKGEGEERRGEERRRGGEERRGTEERRGEERRGERGEERRGEERRGEEREIQHTVHSATNERLRRQEVMQYVTGIHQQVMVFVFCTG</sequence>
<evidence type="ECO:0008006" key="4">
    <source>
        <dbReference type="Google" id="ProtNLM"/>
    </source>
</evidence>
<accession>A0A5C6NZB6</accession>
<dbReference type="SUPFAM" id="SSF56672">
    <property type="entry name" value="DNA/RNA polymerases"/>
    <property type="match status" value="1"/>
</dbReference>
<comment type="caution">
    <text evidence="2">The sequence shown here is derived from an EMBL/GenBank/DDBJ whole genome shotgun (WGS) entry which is preliminary data.</text>
</comment>
<dbReference type="PANTHER" id="PTHR47331:SF1">
    <property type="entry name" value="GAG-LIKE PROTEIN"/>
    <property type="match status" value="1"/>
</dbReference>
<dbReference type="CDD" id="cd01644">
    <property type="entry name" value="RT_pepA17"/>
    <property type="match status" value="1"/>
</dbReference>
<evidence type="ECO:0000313" key="3">
    <source>
        <dbReference type="Proteomes" id="UP000324091"/>
    </source>
</evidence>
<organism evidence="2 3">
    <name type="scientific">Takifugu flavidus</name>
    <name type="common">sansaifugu</name>
    <dbReference type="NCBI Taxonomy" id="433684"/>
    <lineage>
        <taxon>Eukaryota</taxon>
        <taxon>Metazoa</taxon>
        <taxon>Chordata</taxon>
        <taxon>Craniata</taxon>
        <taxon>Vertebrata</taxon>
        <taxon>Euteleostomi</taxon>
        <taxon>Actinopterygii</taxon>
        <taxon>Neopterygii</taxon>
        <taxon>Teleostei</taxon>
        <taxon>Neoteleostei</taxon>
        <taxon>Acanthomorphata</taxon>
        <taxon>Eupercaria</taxon>
        <taxon>Tetraodontiformes</taxon>
        <taxon>Tetradontoidea</taxon>
        <taxon>Tetraodontidae</taxon>
        <taxon>Takifugu</taxon>
    </lineage>
</organism>
<feature type="compositionally biased region" description="Basic and acidic residues" evidence="1">
    <location>
        <begin position="371"/>
        <end position="393"/>
    </location>
</feature>
<feature type="region of interest" description="Disordered" evidence="1">
    <location>
        <begin position="362"/>
        <end position="461"/>
    </location>
</feature>
<evidence type="ECO:0000256" key="1">
    <source>
        <dbReference type="SAM" id="MobiDB-lite"/>
    </source>
</evidence>
<dbReference type="PANTHER" id="PTHR47331">
    <property type="entry name" value="PHD-TYPE DOMAIN-CONTAINING PROTEIN"/>
    <property type="match status" value="1"/>
</dbReference>
<dbReference type="InterPro" id="IPR043502">
    <property type="entry name" value="DNA/RNA_pol_sf"/>
</dbReference>
<evidence type="ECO:0000313" key="2">
    <source>
        <dbReference type="EMBL" id="TWW71190.1"/>
    </source>
</evidence>
<dbReference type="EMBL" id="RHFK02000009">
    <property type="protein sequence ID" value="TWW71190.1"/>
    <property type="molecule type" value="Genomic_DNA"/>
</dbReference>